<sequence>MLASLLLAGLASQLVQAGGDSGFLAYRRNLQQAPVELPPSTPFVLPDPSYQPYVDLVNGLNFASASTVEVLRTYQLNLVADTAVWAGTDVILDFIKRSANAAELLASQGKCGIAITLSACANTAIAIHGTILHQDYSATIDLVKQLAFNVEAHKQALLTNAPCTPSGAGSYDVVYLGTQIVWQGAYICDVHVAFRRQGITGYCLPPW</sequence>
<evidence type="ECO:0000313" key="2">
    <source>
        <dbReference type="EMBL" id="KAK9806801.1"/>
    </source>
</evidence>
<gene>
    <name evidence="2" type="ORF">WJX72_003322</name>
</gene>
<protein>
    <submittedName>
        <fullName evidence="2">Uncharacterized protein</fullName>
    </submittedName>
</protein>
<comment type="caution">
    <text evidence="2">The sequence shown here is derived from an EMBL/GenBank/DDBJ whole genome shotgun (WGS) entry which is preliminary data.</text>
</comment>
<evidence type="ECO:0000256" key="1">
    <source>
        <dbReference type="SAM" id="SignalP"/>
    </source>
</evidence>
<organism evidence="2 3">
    <name type="scientific">[Myrmecia] bisecta</name>
    <dbReference type="NCBI Taxonomy" id="41462"/>
    <lineage>
        <taxon>Eukaryota</taxon>
        <taxon>Viridiplantae</taxon>
        <taxon>Chlorophyta</taxon>
        <taxon>core chlorophytes</taxon>
        <taxon>Trebouxiophyceae</taxon>
        <taxon>Trebouxiales</taxon>
        <taxon>Trebouxiaceae</taxon>
        <taxon>Myrmecia</taxon>
    </lineage>
</organism>
<keyword evidence="3" id="KW-1185">Reference proteome</keyword>
<evidence type="ECO:0000313" key="3">
    <source>
        <dbReference type="Proteomes" id="UP001489004"/>
    </source>
</evidence>
<feature type="signal peptide" evidence="1">
    <location>
        <begin position="1"/>
        <end position="17"/>
    </location>
</feature>
<accession>A0AAW1P6G9</accession>
<keyword evidence="1" id="KW-0732">Signal</keyword>
<proteinExistence type="predicted"/>
<dbReference type="Proteomes" id="UP001489004">
    <property type="component" value="Unassembled WGS sequence"/>
</dbReference>
<dbReference type="AlphaFoldDB" id="A0AAW1P6G9"/>
<dbReference type="EMBL" id="JALJOR010000013">
    <property type="protein sequence ID" value="KAK9806801.1"/>
    <property type="molecule type" value="Genomic_DNA"/>
</dbReference>
<reference evidence="2 3" key="1">
    <citation type="journal article" date="2024" name="Nat. Commun.">
        <title>Phylogenomics reveals the evolutionary origins of lichenization in chlorophyte algae.</title>
        <authorList>
            <person name="Puginier C."/>
            <person name="Libourel C."/>
            <person name="Otte J."/>
            <person name="Skaloud P."/>
            <person name="Haon M."/>
            <person name="Grisel S."/>
            <person name="Petersen M."/>
            <person name="Berrin J.G."/>
            <person name="Delaux P.M."/>
            <person name="Dal Grande F."/>
            <person name="Keller J."/>
        </authorList>
    </citation>
    <scope>NUCLEOTIDE SEQUENCE [LARGE SCALE GENOMIC DNA]</scope>
    <source>
        <strain evidence="2 3">SAG 2043</strain>
    </source>
</reference>
<feature type="chain" id="PRO_5043519858" evidence="1">
    <location>
        <begin position="18"/>
        <end position="207"/>
    </location>
</feature>
<name>A0AAW1P6G9_9CHLO</name>